<sequence length="190" mass="21549">MTTDAPQILLLCLEALNHAEYCRDSQGCRCSDAVQAPSQNLPGGEVPQEGARHLANIIWSAERLKANQIYVQAWNNLQLVWTLRGTRKRPMRKKKPSVLGSDDPTSSQQLRWIAGPQEPASKHRKSHRSRKDSKQIQLRYVQAWTKQAWTCAFKGSRWIILSNTGLGIIPQKHCFDVDVLSPRSLRPNQS</sequence>
<reference evidence="1 2" key="1">
    <citation type="journal article" date="2019" name="Sci. Rep.">
        <title>Orb-weaving spider Araneus ventricosus genome elucidates the spidroin gene catalogue.</title>
        <authorList>
            <person name="Kono N."/>
            <person name="Nakamura H."/>
            <person name="Ohtoshi R."/>
            <person name="Moran D.A.P."/>
            <person name="Shinohara A."/>
            <person name="Yoshida Y."/>
            <person name="Fujiwara M."/>
            <person name="Mori M."/>
            <person name="Tomita M."/>
            <person name="Arakawa K."/>
        </authorList>
    </citation>
    <scope>NUCLEOTIDE SEQUENCE [LARGE SCALE GENOMIC DNA]</scope>
</reference>
<evidence type="ECO:0000313" key="2">
    <source>
        <dbReference type="Proteomes" id="UP000499080"/>
    </source>
</evidence>
<dbReference type="Proteomes" id="UP000499080">
    <property type="component" value="Unassembled WGS sequence"/>
</dbReference>
<dbReference type="AlphaFoldDB" id="A0A4Y2W3K9"/>
<comment type="caution">
    <text evidence="1">The sequence shown here is derived from an EMBL/GenBank/DDBJ whole genome shotgun (WGS) entry which is preliminary data.</text>
</comment>
<proteinExistence type="predicted"/>
<gene>
    <name evidence="1" type="ORF">AVEN_180614_1</name>
</gene>
<organism evidence="1 2">
    <name type="scientific">Araneus ventricosus</name>
    <name type="common">Orbweaver spider</name>
    <name type="synonym">Epeira ventricosa</name>
    <dbReference type="NCBI Taxonomy" id="182803"/>
    <lineage>
        <taxon>Eukaryota</taxon>
        <taxon>Metazoa</taxon>
        <taxon>Ecdysozoa</taxon>
        <taxon>Arthropoda</taxon>
        <taxon>Chelicerata</taxon>
        <taxon>Arachnida</taxon>
        <taxon>Araneae</taxon>
        <taxon>Araneomorphae</taxon>
        <taxon>Entelegynae</taxon>
        <taxon>Araneoidea</taxon>
        <taxon>Araneidae</taxon>
        <taxon>Araneus</taxon>
    </lineage>
</organism>
<protein>
    <submittedName>
        <fullName evidence="1">Uncharacterized protein</fullName>
    </submittedName>
</protein>
<dbReference type="EMBL" id="BGPR01054309">
    <property type="protein sequence ID" value="GBO31104.1"/>
    <property type="molecule type" value="Genomic_DNA"/>
</dbReference>
<name>A0A4Y2W3K9_ARAVE</name>
<accession>A0A4Y2W3K9</accession>
<evidence type="ECO:0000313" key="1">
    <source>
        <dbReference type="EMBL" id="GBO31104.1"/>
    </source>
</evidence>
<keyword evidence="2" id="KW-1185">Reference proteome</keyword>